<sequence length="530" mass="57350">MDAMSLGTVLLRWLRATSAGSSESPERDYLPELPAIEWVRAGAGGGDRSVSPAEFSAVLLRVARDGEPGLRAAAVDALGSAEARWWLAVDEALRERWWSAPRWSRSLAGDLADGEVEVLRLAVAGCHREGRIREAAVVRLADHTHPAALAVLALRTADWVAEVRQRARAAVDGWLSSSRGSLTQLTEMAFALRGRGQGAWLAERVEGVLRDLPLGGLEPLLAARDRRTRRAAYQAATTGGLLSVSRLITAAMKDDDLPIRSLCARGAVQAATDPAQLRGLLVSRTALVRAEALQAVTAVGDLGAAEAALPDRHPLVRAIAQAGLRRGGEDPAEFYRLLARREPPAPGVIAGLGETGDVEDAGLVRRWLAHPRARGRVEAVRALRRLGVIRSAELWPLLRDDSGAVTRQVVAALRHDIGALDPEVLEALLRPGNAPHVRFAGYRLLTLTNAWQRLDTNLRLIDDPDDRLRAGAQADISVWLNRQAATTYHGPSGDRAAELDKLIERARPILGEDEVRLLRFHAGLPHQAEL</sequence>
<gene>
    <name evidence="1" type="ORF">MILUP08_42635</name>
</gene>
<protein>
    <submittedName>
        <fullName evidence="1">Uncharacterized protein</fullName>
    </submittedName>
</protein>
<dbReference type="EMBL" id="CAIE01000022">
    <property type="protein sequence ID" value="CCH17704.1"/>
    <property type="molecule type" value="Genomic_DNA"/>
</dbReference>
<proteinExistence type="predicted"/>
<reference evidence="2" key="1">
    <citation type="journal article" date="2012" name="J. Bacteriol.">
        <title>Genome Sequence of Micromonospora lupini Lupac 08, Isolated from Root Nodules of Lupinus angustifolius.</title>
        <authorList>
            <person name="Alonso-Vega P."/>
            <person name="Normand P."/>
            <person name="Bacigalupe R."/>
            <person name="Pujic P."/>
            <person name="Lajus A."/>
            <person name="Vallenet D."/>
            <person name="Carro L."/>
            <person name="Coll P."/>
            <person name="Trujillo M.E."/>
        </authorList>
    </citation>
    <scope>NUCLEOTIDE SEQUENCE [LARGE SCALE GENOMIC DNA]</scope>
    <source>
        <strain evidence="2">Lupac 08</strain>
    </source>
</reference>
<evidence type="ECO:0000313" key="1">
    <source>
        <dbReference type="EMBL" id="CCH17704.1"/>
    </source>
</evidence>
<dbReference type="InterPro" id="IPR016024">
    <property type="entry name" value="ARM-type_fold"/>
</dbReference>
<accession>I0L1K7</accession>
<dbReference type="Proteomes" id="UP000003448">
    <property type="component" value="Unassembled WGS sequence"/>
</dbReference>
<dbReference type="STRING" id="1150864.MILUP08_42635"/>
<dbReference type="eggNOG" id="COG1413">
    <property type="taxonomic scope" value="Bacteria"/>
</dbReference>
<name>I0L1K7_9ACTN</name>
<keyword evidence="2" id="KW-1185">Reference proteome</keyword>
<organism evidence="1 2">
    <name type="scientific">Micromonospora lupini str. Lupac 08</name>
    <dbReference type="NCBI Taxonomy" id="1150864"/>
    <lineage>
        <taxon>Bacteria</taxon>
        <taxon>Bacillati</taxon>
        <taxon>Actinomycetota</taxon>
        <taxon>Actinomycetes</taxon>
        <taxon>Micromonosporales</taxon>
        <taxon>Micromonosporaceae</taxon>
        <taxon>Micromonospora</taxon>
    </lineage>
</organism>
<dbReference type="SUPFAM" id="SSF48371">
    <property type="entry name" value="ARM repeat"/>
    <property type="match status" value="1"/>
</dbReference>
<comment type="caution">
    <text evidence="1">The sequence shown here is derived from an EMBL/GenBank/DDBJ whole genome shotgun (WGS) entry which is preliminary data.</text>
</comment>
<evidence type="ECO:0000313" key="2">
    <source>
        <dbReference type="Proteomes" id="UP000003448"/>
    </source>
</evidence>
<dbReference type="AlphaFoldDB" id="I0L1K7"/>